<reference evidence="3" key="1">
    <citation type="submission" date="2022-11" db="UniProtKB">
        <authorList>
            <consortium name="WormBaseParasite"/>
        </authorList>
    </citation>
    <scope>IDENTIFICATION</scope>
</reference>
<feature type="region of interest" description="Disordered" evidence="1">
    <location>
        <begin position="43"/>
        <end position="75"/>
    </location>
</feature>
<proteinExistence type="predicted"/>
<evidence type="ECO:0000313" key="3">
    <source>
        <dbReference type="WBParaSite" id="jg10907"/>
    </source>
</evidence>
<name>A0A915CN99_9BILA</name>
<keyword evidence="2" id="KW-1185">Reference proteome</keyword>
<accession>A0A915CN99</accession>
<dbReference type="AlphaFoldDB" id="A0A915CN99"/>
<evidence type="ECO:0000313" key="2">
    <source>
        <dbReference type="Proteomes" id="UP000887574"/>
    </source>
</evidence>
<dbReference type="Proteomes" id="UP000887574">
    <property type="component" value="Unplaced"/>
</dbReference>
<dbReference type="WBParaSite" id="jg10907">
    <property type="protein sequence ID" value="jg10907"/>
    <property type="gene ID" value="jg10907"/>
</dbReference>
<organism evidence="2 3">
    <name type="scientific">Ditylenchus dipsaci</name>
    <dbReference type="NCBI Taxonomy" id="166011"/>
    <lineage>
        <taxon>Eukaryota</taxon>
        <taxon>Metazoa</taxon>
        <taxon>Ecdysozoa</taxon>
        <taxon>Nematoda</taxon>
        <taxon>Chromadorea</taxon>
        <taxon>Rhabditida</taxon>
        <taxon>Tylenchina</taxon>
        <taxon>Tylenchomorpha</taxon>
        <taxon>Sphaerularioidea</taxon>
        <taxon>Anguinidae</taxon>
        <taxon>Anguininae</taxon>
        <taxon>Ditylenchus</taxon>
    </lineage>
</organism>
<sequence>MYDMNHGSIQHTIRLSALFYFSLYCSTSVDGYLIGRLLRLQNPSDGGGEEEKTPYYPATSSSSGQETGDLGSLITSSYPSKKSQYMGYKSLKKFNSNGSRNCFFTPVQCMIEHDMSKYKKLVDSNIRIGGVARK</sequence>
<evidence type="ECO:0000256" key="1">
    <source>
        <dbReference type="SAM" id="MobiDB-lite"/>
    </source>
</evidence>
<protein>
    <submittedName>
        <fullName evidence="3">Uncharacterized protein</fullName>
    </submittedName>
</protein>